<dbReference type="Proteomes" id="UP000019112">
    <property type="component" value="Unassembled WGS sequence"/>
</dbReference>
<reference evidence="2 3" key="1">
    <citation type="journal article" date="2014" name="FEMS Microbiol. Lett.">
        <title>Draft genome sequences of three Holospora species (Holospora obtusa, Holospora undulata, and Holospora elegans), endonuclear symbiotic bacteria of the ciliate Paramecium caudatum.</title>
        <authorList>
            <person name="Dohra H."/>
            <person name="Tanaka K."/>
            <person name="Suzuki T."/>
            <person name="Fujishima M."/>
            <person name="Suzuki H."/>
        </authorList>
    </citation>
    <scope>NUCLEOTIDE SEQUENCE [LARGE SCALE GENOMIC DNA]</scope>
    <source>
        <strain evidence="2 3">F1</strain>
    </source>
</reference>
<protein>
    <submittedName>
        <fullName evidence="2">Uncharacterized protein</fullName>
    </submittedName>
</protein>
<evidence type="ECO:0000256" key="1">
    <source>
        <dbReference type="SAM" id="SignalP"/>
    </source>
</evidence>
<evidence type="ECO:0000313" key="2">
    <source>
        <dbReference type="EMBL" id="ETZ07494.1"/>
    </source>
</evidence>
<accession>W6TEZ8</accession>
<keyword evidence="1" id="KW-0732">Signal</keyword>
<dbReference type="RefSeq" id="WP_021827007.1">
    <property type="nucleotide sequence ID" value="NZ_AWTR02000042.1"/>
</dbReference>
<gene>
    <name evidence="2" type="ORF">P618_200336</name>
</gene>
<comment type="caution">
    <text evidence="2">The sequence shown here is derived from an EMBL/GenBank/DDBJ whole genome shotgun (WGS) entry which is preliminary data.</text>
</comment>
<keyword evidence="3" id="KW-1185">Reference proteome</keyword>
<feature type="chain" id="PRO_5004881938" evidence="1">
    <location>
        <begin position="23"/>
        <end position="249"/>
    </location>
</feature>
<dbReference type="AlphaFoldDB" id="W6TEZ8"/>
<name>W6TEZ8_HOLOB</name>
<organism evidence="2 3">
    <name type="scientific">Holospora obtusa F1</name>
    <dbReference type="NCBI Taxonomy" id="1399147"/>
    <lineage>
        <taxon>Bacteria</taxon>
        <taxon>Pseudomonadati</taxon>
        <taxon>Pseudomonadota</taxon>
        <taxon>Alphaproteobacteria</taxon>
        <taxon>Holosporales</taxon>
        <taxon>Holosporaceae</taxon>
        <taxon>Holospora</taxon>
    </lineage>
</organism>
<dbReference type="EMBL" id="AWTR02000042">
    <property type="protein sequence ID" value="ETZ07494.1"/>
    <property type="molecule type" value="Genomic_DNA"/>
</dbReference>
<evidence type="ECO:0000313" key="3">
    <source>
        <dbReference type="Proteomes" id="UP000019112"/>
    </source>
</evidence>
<proteinExistence type="predicted"/>
<sequence>MKNYKKKYVLCVGIFLPFVQNAFSNSSETAYTIDHFSKQWNSLTPDTKPALQRKNQKNRKINNHQLDEKSNAVIQNAFHELSNILNSVKFLEENKPEDIQKIIAAFEPICNHLNISEKEFFESFPVKPGTSSRCSIFSRVKAKQCSKIFENILESFKNFDDFSEKWPKLIENYVQFKNTNTENLYTNYYTSIKKNKNIQNTEKNIILAFVNLAHKIYYKTVLEEPDIKDIMDAFEPVYKNLGLSKKKFF</sequence>
<feature type="signal peptide" evidence="1">
    <location>
        <begin position="1"/>
        <end position="22"/>
    </location>
</feature>